<dbReference type="KEGG" id="cmr:Cycma_3213"/>
<accession>G0J7I8</accession>
<organism evidence="1 2">
    <name type="scientific">Cyclobacterium marinum (strain ATCC 25205 / DSM 745 / LMG 13164 / NCIMB 1802)</name>
    <name type="common">Flectobacillus marinus</name>
    <dbReference type="NCBI Taxonomy" id="880070"/>
    <lineage>
        <taxon>Bacteria</taxon>
        <taxon>Pseudomonadati</taxon>
        <taxon>Bacteroidota</taxon>
        <taxon>Cytophagia</taxon>
        <taxon>Cytophagales</taxon>
        <taxon>Cyclobacteriaceae</taxon>
        <taxon>Cyclobacterium</taxon>
    </lineage>
</organism>
<gene>
    <name evidence="1" type="ordered locus">Cycma_3213</name>
</gene>
<evidence type="ECO:0000313" key="1">
    <source>
        <dbReference type="EMBL" id="AEL26941.1"/>
    </source>
</evidence>
<dbReference type="AlphaFoldDB" id="G0J7I8"/>
<dbReference type="STRING" id="880070.Cycma_3213"/>
<dbReference type="EMBL" id="CP002955">
    <property type="protein sequence ID" value="AEL26941.1"/>
    <property type="molecule type" value="Genomic_DNA"/>
</dbReference>
<proteinExistence type="predicted"/>
<dbReference type="HOGENOM" id="CLU_3355741_0_0_10"/>
<name>G0J7I8_CYCMS</name>
<reference evidence="2" key="1">
    <citation type="submission" date="2011-07" db="EMBL/GenBank/DDBJ databases">
        <title>The complete genome of Cyclobacterium marinum DSM 745.</title>
        <authorList>
            <person name="Lucas S."/>
            <person name="Han J."/>
            <person name="Lapidus A."/>
            <person name="Bruce D."/>
            <person name="Goodwin L."/>
            <person name="Pitluck S."/>
            <person name="Peters L."/>
            <person name="Kyrpides N."/>
            <person name="Mavromatis K."/>
            <person name="Ivanova N."/>
            <person name="Ovchinnikova G."/>
            <person name="Chertkov O."/>
            <person name="Detter J.C."/>
            <person name="Tapia R."/>
            <person name="Han C."/>
            <person name="Land M."/>
            <person name="Hauser L."/>
            <person name="Markowitz V."/>
            <person name="Cheng J.-F."/>
            <person name="Hugenholtz P."/>
            <person name="Woyke T."/>
            <person name="Wu D."/>
            <person name="Tindall B."/>
            <person name="Schuetze A."/>
            <person name="Brambilla E."/>
            <person name="Klenk H.-P."/>
            <person name="Eisen J.A."/>
        </authorList>
    </citation>
    <scope>NUCLEOTIDE SEQUENCE [LARGE SCALE GENOMIC DNA]</scope>
    <source>
        <strain evidence="2">ATCC 25205 / DSM 745 / LMG 13164 / NCIMB 1802</strain>
    </source>
</reference>
<evidence type="ECO:0000313" key="2">
    <source>
        <dbReference type="Proteomes" id="UP000001635"/>
    </source>
</evidence>
<keyword evidence="2" id="KW-1185">Reference proteome</keyword>
<dbReference type="Proteomes" id="UP000001635">
    <property type="component" value="Chromosome"/>
</dbReference>
<sequence length="36" mass="4094">MLGLQEKLRNFAELQSLPVKQYEGRSSRIVLSTETA</sequence>
<protein>
    <submittedName>
        <fullName evidence="1">Uncharacterized protein</fullName>
    </submittedName>
</protein>